<dbReference type="PANTHER" id="PTHR42648">
    <property type="entry name" value="TRANSPOSASE, PUTATIVE-RELATED"/>
    <property type="match status" value="1"/>
</dbReference>
<evidence type="ECO:0000256" key="1">
    <source>
        <dbReference type="SAM" id="MobiDB-lite"/>
    </source>
</evidence>
<sequence>MVLSMLSEKKMPKTFWAEAVTWSVHVLNRSPTLVVRNKTPKEAWNGVKPSVKTKLDNKSLCCVLLGISEVSKAYKLYDPISQRIIISRDVVFEEDKGWDWDKKYEEVILCDLDWGDKDVEVVVEEENETRHESNHNTNTTEEDNISSDSMAEKSTSSPNQ</sequence>
<dbReference type="EMBL" id="QJKJ01013136">
    <property type="protein sequence ID" value="RDX67097.1"/>
    <property type="molecule type" value="Genomic_DNA"/>
</dbReference>
<feature type="domain" description="Retroviral polymerase SH3-like" evidence="2">
    <location>
        <begin position="46"/>
        <end position="103"/>
    </location>
</feature>
<dbReference type="InterPro" id="IPR012337">
    <property type="entry name" value="RNaseH-like_sf"/>
</dbReference>
<reference evidence="3" key="1">
    <citation type="submission" date="2018-05" db="EMBL/GenBank/DDBJ databases">
        <title>Draft genome of Mucuna pruriens seed.</title>
        <authorList>
            <person name="Nnadi N.E."/>
            <person name="Vos R."/>
            <person name="Hasami M.H."/>
            <person name="Devisetty U.K."/>
            <person name="Aguiy J.C."/>
        </authorList>
    </citation>
    <scope>NUCLEOTIDE SEQUENCE [LARGE SCALE GENOMIC DNA]</scope>
    <source>
        <strain evidence="3">JCA_2017</strain>
    </source>
</reference>
<dbReference type="Proteomes" id="UP000257109">
    <property type="component" value="Unassembled WGS sequence"/>
</dbReference>
<evidence type="ECO:0000259" key="2">
    <source>
        <dbReference type="Pfam" id="PF25597"/>
    </source>
</evidence>
<evidence type="ECO:0000313" key="4">
    <source>
        <dbReference type="Proteomes" id="UP000257109"/>
    </source>
</evidence>
<protein>
    <recommendedName>
        <fullName evidence="2">Retroviral polymerase SH3-like domain-containing protein</fullName>
    </recommendedName>
</protein>
<dbReference type="OrthoDB" id="1422773at2759"/>
<dbReference type="AlphaFoldDB" id="A0A371EM18"/>
<dbReference type="PANTHER" id="PTHR42648:SF18">
    <property type="entry name" value="RETROTRANSPOSON, UNCLASSIFIED-LIKE PROTEIN"/>
    <property type="match status" value="1"/>
</dbReference>
<proteinExistence type="predicted"/>
<dbReference type="STRING" id="157652.A0A371EM18"/>
<dbReference type="SUPFAM" id="SSF53098">
    <property type="entry name" value="Ribonuclease H-like"/>
    <property type="match status" value="1"/>
</dbReference>
<comment type="caution">
    <text evidence="3">The sequence shown here is derived from an EMBL/GenBank/DDBJ whole genome shotgun (WGS) entry which is preliminary data.</text>
</comment>
<dbReference type="Pfam" id="PF25597">
    <property type="entry name" value="SH3_retrovirus"/>
    <property type="match status" value="1"/>
</dbReference>
<dbReference type="InterPro" id="IPR057670">
    <property type="entry name" value="SH3_retrovirus"/>
</dbReference>
<accession>A0A371EM18</accession>
<name>A0A371EM18_MUCPR</name>
<feature type="non-terminal residue" evidence="3">
    <location>
        <position position="1"/>
    </location>
</feature>
<gene>
    <name evidence="3" type="ORF">CR513_54070</name>
</gene>
<keyword evidence="4" id="KW-1185">Reference proteome</keyword>
<dbReference type="InterPro" id="IPR039537">
    <property type="entry name" value="Retrotran_Ty1/copia-like"/>
</dbReference>
<feature type="compositionally biased region" description="Polar residues" evidence="1">
    <location>
        <begin position="146"/>
        <end position="160"/>
    </location>
</feature>
<evidence type="ECO:0000313" key="3">
    <source>
        <dbReference type="EMBL" id="RDX67097.1"/>
    </source>
</evidence>
<organism evidence="3 4">
    <name type="scientific">Mucuna pruriens</name>
    <name type="common">Velvet bean</name>
    <name type="synonym">Dolichos pruriens</name>
    <dbReference type="NCBI Taxonomy" id="157652"/>
    <lineage>
        <taxon>Eukaryota</taxon>
        <taxon>Viridiplantae</taxon>
        <taxon>Streptophyta</taxon>
        <taxon>Embryophyta</taxon>
        <taxon>Tracheophyta</taxon>
        <taxon>Spermatophyta</taxon>
        <taxon>Magnoliopsida</taxon>
        <taxon>eudicotyledons</taxon>
        <taxon>Gunneridae</taxon>
        <taxon>Pentapetalae</taxon>
        <taxon>rosids</taxon>
        <taxon>fabids</taxon>
        <taxon>Fabales</taxon>
        <taxon>Fabaceae</taxon>
        <taxon>Papilionoideae</taxon>
        <taxon>50 kb inversion clade</taxon>
        <taxon>NPAAA clade</taxon>
        <taxon>indigoferoid/millettioid clade</taxon>
        <taxon>Phaseoleae</taxon>
        <taxon>Mucuna</taxon>
    </lineage>
</organism>
<feature type="region of interest" description="Disordered" evidence="1">
    <location>
        <begin position="124"/>
        <end position="160"/>
    </location>
</feature>